<keyword evidence="3" id="KW-1185">Reference proteome</keyword>
<feature type="transmembrane region" description="Helical" evidence="1">
    <location>
        <begin position="66"/>
        <end position="92"/>
    </location>
</feature>
<protein>
    <submittedName>
        <fullName evidence="2">2987_t:CDS:1</fullName>
    </submittedName>
</protein>
<accession>A0A9N9B1G9</accession>
<dbReference type="AlphaFoldDB" id="A0A9N9B1G9"/>
<reference evidence="2" key="1">
    <citation type="submission" date="2021-06" db="EMBL/GenBank/DDBJ databases">
        <authorList>
            <person name="Kallberg Y."/>
            <person name="Tangrot J."/>
            <person name="Rosling A."/>
        </authorList>
    </citation>
    <scope>NUCLEOTIDE SEQUENCE</scope>
    <source>
        <strain evidence="2">FL130A</strain>
    </source>
</reference>
<keyword evidence="1" id="KW-0472">Membrane</keyword>
<name>A0A9N9B1G9_9GLOM</name>
<sequence>MNRPEGTSRPIGGGFQIRPCCGCISLKRAVVIISLLRLAGAIYKVITDFSTYNKSDQASKNFWEYVGHWILVDAILEIIVALGSLYGVIVVITRRKIKLLNYYVIIAWIILAITIALGIASIIAVVALKQHFLDYCDNGGTYTLDDCNSVYNILLPSTIISAIIGIIVTKFAYIKRSDTWAAGTSSNLKIL</sequence>
<organism evidence="2 3">
    <name type="scientific">Ambispora leptoticha</name>
    <dbReference type="NCBI Taxonomy" id="144679"/>
    <lineage>
        <taxon>Eukaryota</taxon>
        <taxon>Fungi</taxon>
        <taxon>Fungi incertae sedis</taxon>
        <taxon>Mucoromycota</taxon>
        <taxon>Glomeromycotina</taxon>
        <taxon>Glomeromycetes</taxon>
        <taxon>Archaeosporales</taxon>
        <taxon>Ambisporaceae</taxon>
        <taxon>Ambispora</taxon>
    </lineage>
</organism>
<feature type="transmembrane region" description="Helical" evidence="1">
    <location>
        <begin position="28"/>
        <end position="46"/>
    </location>
</feature>
<evidence type="ECO:0000313" key="2">
    <source>
        <dbReference type="EMBL" id="CAG8550088.1"/>
    </source>
</evidence>
<feature type="transmembrane region" description="Helical" evidence="1">
    <location>
        <begin position="104"/>
        <end position="128"/>
    </location>
</feature>
<feature type="transmembrane region" description="Helical" evidence="1">
    <location>
        <begin position="148"/>
        <end position="168"/>
    </location>
</feature>
<gene>
    <name evidence="2" type="ORF">ALEPTO_LOCUS5833</name>
</gene>
<evidence type="ECO:0000256" key="1">
    <source>
        <dbReference type="SAM" id="Phobius"/>
    </source>
</evidence>
<dbReference type="OrthoDB" id="2354286at2759"/>
<dbReference type="Proteomes" id="UP000789508">
    <property type="component" value="Unassembled WGS sequence"/>
</dbReference>
<dbReference type="EMBL" id="CAJVPS010001773">
    <property type="protein sequence ID" value="CAG8550088.1"/>
    <property type="molecule type" value="Genomic_DNA"/>
</dbReference>
<keyword evidence="1" id="KW-1133">Transmembrane helix</keyword>
<evidence type="ECO:0000313" key="3">
    <source>
        <dbReference type="Proteomes" id="UP000789508"/>
    </source>
</evidence>
<comment type="caution">
    <text evidence="2">The sequence shown here is derived from an EMBL/GenBank/DDBJ whole genome shotgun (WGS) entry which is preliminary data.</text>
</comment>
<proteinExistence type="predicted"/>
<keyword evidence="1" id="KW-0812">Transmembrane</keyword>